<evidence type="ECO:0000313" key="14">
    <source>
        <dbReference type="Proteomes" id="UP000623172"/>
    </source>
</evidence>
<keyword evidence="7 10" id="KW-1133">Transmembrane helix</keyword>
<dbReference type="PROSITE" id="PS50929">
    <property type="entry name" value="ABC_TM1F"/>
    <property type="match status" value="1"/>
</dbReference>
<comment type="caution">
    <text evidence="13">The sequence shown here is derived from an EMBL/GenBank/DDBJ whole genome shotgun (WGS) entry which is preliminary data.</text>
</comment>
<dbReference type="GO" id="GO:0005886">
    <property type="term" value="C:plasma membrane"/>
    <property type="evidence" value="ECO:0007669"/>
    <property type="project" value="UniProtKB-SubCell"/>
</dbReference>
<gene>
    <name evidence="13" type="ORF">H8696_10085</name>
</gene>
<feature type="domain" description="ABC transporter" evidence="11">
    <location>
        <begin position="375"/>
        <end position="610"/>
    </location>
</feature>
<dbReference type="SMART" id="SM00382">
    <property type="entry name" value="AAA"/>
    <property type="match status" value="1"/>
</dbReference>
<dbReference type="InterPro" id="IPR003439">
    <property type="entry name" value="ABC_transporter-like_ATP-bd"/>
</dbReference>
<keyword evidence="8 10" id="KW-0472">Membrane</keyword>
<evidence type="ECO:0000259" key="12">
    <source>
        <dbReference type="PROSITE" id="PS50929"/>
    </source>
</evidence>
<dbReference type="InterPro" id="IPR027417">
    <property type="entry name" value="P-loop_NTPase"/>
</dbReference>
<feature type="transmembrane region" description="Helical" evidence="10">
    <location>
        <begin position="196"/>
        <end position="217"/>
    </location>
</feature>
<evidence type="ECO:0000256" key="1">
    <source>
        <dbReference type="ARBA" id="ARBA00004651"/>
    </source>
</evidence>
<keyword evidence="2" id="KW-0813">Transport</keyword>
<feature type="compositionally biased region" description="Basic residues" evidence="9">
    <location>
        <begin position="1"/>
        <end position="11"/>
    </location>
</feature>
<evidence type="ECO:0000256" key="10">
    <source>
        <dbReference type="SAM" id="Phobius"/>
    </source>
</evidence>
<evidence type="ECO:0000256" key="9">
    <source>
        <dbReference type="SAM" id="MobiDB-lite"/>
    </source>
</evidence>
<dbReference type="Gene3D" id="3.40.50.300">
    <property type="entry name" value="P-loop containing nucleotide triphosphate hydrolases"/>
    <property type="match status" value="1"/>
</dbReference>
<organism evidence="13 14">
    <name type="scientific">Gehongia tenuis</name>
    <dbReference type="NCBI Taxonomy" id="2763655"/>
    <lineage>
        <taxon>Bacteria</taxon>
        <taxon>Bacillati</taxon>
        <taxon>Bacillota</taxon>
        <taxon>Clostridia</taxon>
        <taxon>Christensenellales</taxon>
        <taxon>Christensenellaceae</taxon>
        <taxon>Gehongia</taxon>
    </lineage>
</organism>
<keyword evidence="14" id="KW-1185">Reference proteome</keyword>
<dbReference type="Proteomes" id="UP000623172">
    <property type="component" value="Unassembled WGS sequence"/>
</dbReference>
<dbReference type="FunFam" id="1.20.1560.10:FF:000011">
    <property type="entry name" value="Multidrug ABC transporter ATP-binding protein"/>
    <property type="match status" value="1"/>
</dbReference>
<evidence type="ECO:0000256" key="2">
    <source>
        <dbReference type="ARBA" id="ARBA00022448"/>
    </source>
</evidence>
<dbReference type="FunFam" id="3.40.50.300:FF:000287">
    <property type="entry name" value="Multidrug ABC transporter ATP-binding protein"/>
    <property type="match status" value="1"/>
</dbReference>
<sequence length="618" mass="68800">MSERRTRRGLGGHRGPGGPGVAMAFEKPKDFSGTLKRILSYLKPHAWKIFVVFVAAAISTVFMILAPDKLGQATTELFKYFSVPGTLAQDVFSAVFDILLVLASYYLLSALFNWVQQFIMAGVSQRVVYDLREEVDQKLSRLPLKYFDGQSHGDVLSRVTNDVDTIANTLQQSLTQTVTSVVTLIGVTFMMFKINWILAIVVLCTLPLSALAARFVVKHSQRYFLGQQTSLGDMSGHVEEIYGGHRVVKAYGLEEDALHKFNGINERLYESGWRSQFISGIMMPLLNFVGNFGYVIICVLGSVFVTKGRMTIGNVQSFIQYARQFTQPINQTANIANVIQSTVAAAERVFEIMDEPEQVPDTSDPKLLSMPKGHVTFEDVAFSYSPDTPLIDNLNIEVRSGQTVAIVGPTGAGKTTLVNLLMRFYELDEGRILVDGVDIREMPRDDLRSLFGMVLQDTWLFNGTIRENIAYSCNREVSDEEIHAAAKAAYADRFIRTLPHGYDTVINEEASNISQGQKQLLTIARAILADPPILILDEATSNVDTRTEVYIQRAMNKLMVGRTSFVIAHRLSTIKEADLILVMNAGHVIEQGTHQELLEQKGFYADLYNSQFAGQQSA</sequence>
<protein>
    <submittedName>
        <fullName evidence="13">ABC transporter ATP-binding protein</fullName>
    </submittedName>
</protein>
<dbReference type="Pfam" id="PF00005">
    <property type="entry name" value="ABC_tran"/>
    <property type="match status" value="1"/>
</dbReference>
<name>A0A926D681_9FIRM</name>
<dbReference type="SUPFAM" id="SSF52540">
    <property type="entry name" value="P-loop containing nucleoside triphosphate hydrolases"/>
    <property type="match status" value="1"/>
</dbReference>
<dbReference type="GO" id="GO:0016887">
    <property type="term" value="F:ATP hydrolysis activity"/>
    <property type="evidence" value="ECO:0007669"/>
    <property type="project" value="InterPro"/>
</dbReference>
<feature type="transmembrane region" description="Helical" evidence="10">
    <location>
        <begin position="277"/>
        <end position="305"/>
    </location>
</feature>
<keyword evidence="4 10" id="KW-0812">Transmembrane</keyword>
<dbReference type="GO" id="GO:0015421">
    <property type="term" value="F:ABC-type oligopeptide transporter activity"/>
    <property type="evidence" value="ECO:0007669"/>
    <property type="project" value="TreeGrafter"/>
</dbReference>
<evidence type="ECO:0000256" key="3">
    <source>
        <dbReference type="ARBA" id="ARBA00022475"/>
    </source>
</evidence>
<feature type="domain" description="ABC transmembrane type-1" evidence="12">
    <location>
        <begin position="50"/>
        <end position="341"/>
    </location>
</feature>
<dbReference type="RefSeq" id="WP_249317307.1">
    <property type="nucleotide sequence ID" value="NZ_JACRSR010000005.1"/>
</dbReference>
<evidence type="ECO:0000313" key="13">
    <source>
        <dbReference type="EMBL" id="MBC8532192.1"/>
    </source>
</evidence>
<dbReference type="PANTHER" id="PTHR43394">
    <property type="entry name" value="ATP-DEPENDENT PERMEASE MDL1, MITOCHONDRIAL"/>
    <property type="match status" value="1"/>
</dbReference>
<keyword evidence="3" id="KW-1003">Cell membrane</keyword>
<dbReference type="PROSITE" id="PS00211">
    <property type="entry name" value="ABC_TRANSPORTER_1"/>
    <property type="match status" value="1"/>
</dbReference>
<feature type="transmembrane region" description="Helical" evidence="10">
    <location>
        <begin position="86"/>
        <end position="108"/>
    </location>
</feature>
<dbReference type="InterPro" id="IPR011527">
    <property type="entry name" value="ABC1_TM_dom"/>
</dbReference>
<dbReference type="Pfam" id="PF00664">
    <property type="entry name" value="ABC_membrane"/>
    <property type="match status" value="1"/>
</dbReference>
<proteinExistence type="predicted"/>
<dbReference type="CDD" id="cd03254">
    <property type="entry name" value="ABCC_Glucan_exporter_like"/>
    <property type="match status" value="1"/>
</dbReference>
<evidence type="ECO:0000256" key="5">
    <source>
        <dbReference type="ARBA" id="ARBA00022741"/>
    </source>
</evidence>
<dbReference type="PANTHER" id="PTHR43394:SF1">
    <property type="entry name" value="ATP-BINDING CASSETTE SUB-FAMILY B MEMBER 10, MITOCHONDRIAL"/>
    <property type="match status" value="1"/>
</dbReference>
<feature type="region of interest" description="Disordered" evidence="9">
    <location>
        <begin position="1"/>
        <end position="21"/>
    </location>
</feature>
<dbReference type="InterPro" id="IPR039421">
    <property type="entry name" value="Type_1_exporter"/>
</dbReference>
<accession>A0A926D681</accession>
<evidence type="ECO:0000256" key="7">
    <source>
        <dbReference type="ARBA" id="ARBA00022989"/>
    </source>
</evidence>
<dbReference type="CDD" id="cd18547">
    <property type="entry name" value="ABC_6TM_Tm288_like"/>
    <property type="match status" value="1"/>
</dbReference>
<dbReference type="InterPro" id="IPR003593">
    <property type="entry name" value="AAA+_ATPase"/>
</dbReference>
<comment type="subcellular location">
    <subcellularLocation>
        <location evidence="1">Cell membrane</location>
        <topology evidence="1">Multi-pass membrane protein</topology>
    </subcellularLocation>
</comment>
<keyword evidence="5" id="KW-0547">Nucleotide-binding</keyword>
<dbReference type="InterPro" id="IPR017871">
    <property type="entry name" value="ABC_transporter-like_CS"/>
</dbReference>
<feature type="transmembrane region" description="Helical" evidence="10">
    <location>
        <begin position="46"/>
        <end position="66"/>
    </location>
</feature>
<reference evidence="13" key="1">
    <citation type="submission" date="2020-08" db="EMBL/GenBank/DDBJ databases">
        <title>Genome public.</title>
        <authorList>
            <person name="Liu C."/>
            <person name="Sun Q."/>
        </authorList>
    </citation>
    <scope>NUCLEOTIDE SEQUENCE</scope>
    <source>
        <strain evidence="13">NSJ-53</strain>
    </source>
</reference>
<dbReference type="GO" id="GO:0005524">
    <property type="term" value="F:ATP binding"/>
    <property type="evidence" value="ECO:0007669"/>
    <property type="project" value="UniProtKB-KW"/>
</dbReference>
<evidence type="ECO:0000256" key="8">
    <source>
        <dbReference type="ARBA" id="ARBA00023136"/>
    </source>
</evidence>
<evidence type="ECO:0000259" key="11">
    <source>
        <dbReference type="PROSITE" id="PS50893"/>
    </source>
</evidence>
<evidence type="ECO:0000256" key="4">
    <source>
        <dbReference type="ARBA" id="ARBA00022692"/>
    </source>
</evidence>
<dbReference type="Gene3D" id="1.20.1560.10">
    <property type="entry name" value="ABC transporter type 1, transmembrane domain"/>
    <property type="match status" value="1"/>
</dbReference>
<dbReference type="AlphaFoldDB" id="A0A926D681"/>
<dbReference type="PROSITE" id="PS50893">
    <property type="entry name" value="ABC_TRANSPORTER_2"/>
    <property type="match status" value="1"/>
</dbReference>
<keyword evidence="6 13" id="KW-0067">ATP-binding</keyword>
<dbReference type="EMBL" id="JACRSR010000005">
    <property type="protein sequence ID" value="MBC8532192.1"/>
    <property type="molecule type" value="Genomic_DNA"/>
</dbReference>
<dbReference type="SUPFAM" id="SSF90123">
    <property type="entry name" value="ABC transporter transmembrane region"/>
    <property type="match status" value="1"/>
</dbReference>
<evidence type="ECO:0000256" key="6">
    <source>
        <dbReference type="ARBA" id="ARBA00022840"/>
    </source>
</evidence>
<dbReference type="InterPro" id="IPR036640">
    <property type="entry name" value="ABC1_TM_sf"/>
</dbReference>